<protein>
    <submittedName>
        <fullName evidence="1">Uncharacterized protein (DUF924 family)</fullName>
    </submittedName>
</protein>
<reference evidence="1 2" key="1">
    <citation type="submission" date="2019-03" db="EMBL/GenBank/DDBJ databases">
        <title>Genomic Encyclopedia of Type Strains, Phase IV (KMG-IV): sequencing the most valuable type-strain genomes for metagenomic binning, comparative biology and taxonomic classification.</title>
        <authorList>
            <person name="Goeker M."/>
        </authorList>
    </citation>
    <scope>NUCLEOTIDE SEQUENCE [LARGE SCALE GENOMIC DNA]</scope>
    <source>
        <strain evidence="1 2">DSM 102969</strain>
    </source>
</reference>
<organism evidence="1 2">
    <name type="scientific">Oharaeibacter diazotrophicus</name>
    <dbReference type="NCBI Taxonomy" id="1920512"/>
    <lineage>
        <taxon>Bacteria</taxon>
        <taxon>Pseudomonadati</taxon>
        <taxon>Pseudomonadota</taxon>
        <taxon>Alphaproteobacteria</taxon>
        <taxon>Hyphomicrobiales</taxon>
        <taxon>Pleomorphomonadaceae</taxon>
        <taxon>Oharaeibacter</taxon>
    </lineage>
</organism>
<dbReference type="InterPro" id="IPR011990">
    <property type="entry name" value="TPR-like_helical_dom_sf"/>
</dbReference>
<comment type="caution">
    <text evidence="1">The sequence shown here is derived from an EMBL/GenBank/DDBJ whole genome shotgun (WGS) entry which is preliminary data.</text>
</comment>
<dbReference type="InterPro" id="IPR010323">
    <property type="entry name" value="DUF924"/>
</dbReference>
<dbReference type="Gene3D" id="1.20.58.320">
    <property type="entry name" value="TPR-like"/>
    <property type="match status" value="1"/>
</dbReference>
<dbReference type="EMBL" id="SNXY01000008">
    <property type="protein sequence ID" value="TDP84045.1"/>
    <property type="molecule type" value="Genomic_DNA"/>
</dbReference>
<gene>
    <name evidence="1" type="ORF">EDD54_2648</name>
</gene>
<evidence type="ECO:0000313" key="1">
    <source>
        <dbReference type="EMBL" id="TDP84045.1"/>
    </source>
</evidence>
<sequence length="180" mass="19591">MIPTAAEVLSFWWDAGPAAWFSADPAFDARVAAELGRAHEEAAAGRLSAWADTPDGALALILLTDQVPRNAFRGTARAFATDPIALATARHALDAGFPRVFPPVARAFFYLPFEHAEDMGAQALSVDLFRALGDRETYFYALVHLDAIRRFGRFPHRNAVLGRVSTPEEEAYLASGGFRG</sequence>
<dbReference type="OrthoDB" id="7593450at2"/>
<proteinExistence type="predicted"/>
<accession>A0A4R6RDB0</accession>
<name>A0A4R6RDB0_9HYPH</name>
<dbReference type="Pfam" id="PF06041">
    <property type="entry name" value="DUF924"/>
    <property type="match status" value="1"/>
</dbReference>
<dbReference type="SUPFAM" id="SSF48452">
    <property type="entry name" value="TPR-like"/>
    <property type="match status" value="1"/>
</dbReference>
<dbReference type="RefSeq" id="WP_126539873.1">
    <property type="nucleotide sequence ID" value="NZ_BSPM01000002.1"/>
</dbReference>
<dbReference type="Gene3D" id="1.25.40.10">
    <property type="entry name" value="Tetratricopeptide repeat domain"/>
    <property type="match status" value="1"/>
</dbReference>
<dbReference type="Proteomes" id="UP000294547">
    <property type="component" value="Unassembled WGS sequence"/>
</dbReference>
<keyword evidence="2" id="KW-1185">Reference proteome</keyword>
<dbReference type="AlphaFoldDB" id="A0A4R6RDB0"/>
<evidence type="ECO:0000313" key="2">
    <source>
        <dbReference type="Proteomes" id="UP000294547"/>
    </source>
</evidence>